<keyword evidence="3" id="KW-1185">Reference proteome</keyword>
<accession>A0ABN8BXW7</accession>
<gene>
    <name evidence="2" type="ORF">PFR001_LOCUS1378</name>
</gene>
<sequence>MVDKDQHARRLQLLSARKSALVSAGGVNARRLVLHRRVSKEKEKEKEEEIEPNNECGNLFCRQILVNRYAKFCEDKPICQRYRALKLQCLANAQAEEDEEDTWPLLLAIKRKNEKEEEEEEDKEEHKQKGKKKKEGEGGWDICNPQKRNELECCRKEKAEPYRQCFGR</sequence>
<organism evidence="2 3">
    <name type="scientific">Peronospora farinosa</name>
    <dbReference type="NCBI Taxonomy" id="134698"/>
    <lineage>
        <taxon>Eukaryota</taxon>
        <taxon>Sar</taxon>
        <taxon>Stramenopiles</taxon>
        <taxon>Oomycota</taxon>
        <taxon>Peronosporomycetes</taxon>
        <taxon>Peronosporales</taxon>
        <taxon>Peronosporaceae</taxon>
        <taxon>Peronospora</taxon>
    </lineage>
</organism>
<comment type="caution">
    <text evidence="2">The sequence shown here is derived from an EMBL/GenBank/DDBJ whole genome shotgun (WGS) entry which is preliminary data.</text>
</comment>
<evidence type="ECO:0000313" key="3">
    <source>
        <dbReference type="Proteomes" id="UP001157938"/>
    </source>
</evidence>
<protein>
    <submittedName>
        <fullName evidence="2">Uncharacterized protein</fullName>
    </submittedName>
</protein>
<name>A0ABN8BXW7_9STRA</name>
<proteinExistence type="predicted"/>
<dbReference type="EMBL" id="CAKLBC010000289">
    <property type="protein sequence ID" value="CAH0485701.1"/>
    <property type="molecule type" value="Genomic_DNA"/>
</dbReference>
<feature type="region of interest" description="Disordered" evidence="1">
    <location>
        <begin position="113"/>
        <end position="145"/>
    </location>
</feature>
<evidence type="ECO:0000256" key="1">
    <source>
        <dbReference type="SAM" id="MobiDB-lite"/>
    </source>
</evidence>
<dbReference type="Proteomes" id="UP001157938">
    <property type="component" value="Unassembled WGS sequence"/>
</dbReference>
<evidence type="ECO:0000313" key="2">
    <source>
        <dbReference type="EMBL" id="CAH0485701.1"/>
    </source>
</evidence>
<reference evidence="2 3" key="1">
    <citation type="submission" date="2021-11" db="EMBL/GenBank/DDBJ databases">
        <authorList>
            <person name="Islam A."/>
            <person name="Islam S."/>
            <person name="Flora M.S."/>
            <person name="Rahman M."/>
            <person name="Ziaur R.M."/>
            <person name="Epstein J.H."/>
            <person name="Hassan M."/>
            <person name="Klassen M."/>
            <person name="Woodard K."/>
            <person name="Webb A."/>
            <person name="Webby R.J."/>
            <person name="El Zowalaty M.E."/>
        </authorList>
    </citation>
    <scope>NUCLEOTIDE SEQUENCE [LARGE SCALE GENOMIC DNA]</scope>
    <source>
        <strain evidence="2">Pf1</strain>
    </source>
</reference>